<dbReference type="Pfam" id="PF04073">
    <property type="entry name" value="tRNA_edit"/>
    <property type="match status" value="1"/>
</dbReference>
<sequence>MPTILDVKAFLAQHGIEVWEFDQPTPTSEAAAKAVGCTVAEIAKTILFLVGDQPVVVVTCGDRRIKGSRLKQAVGLKGKVRLPGEDEVVRHTGYAPGGVCPFLLPSSVTVLIDTSMRRFPRVYAAAGNDHSAVPITVDHLLTITGGMEAAVSDAPEDNDKDFRKH</sequence>
<gene>
    <name evidence="2" type="ORF">EDC27_1641</name>
</gene>
<dbReference type="EMBL" id="RJVA01000011">
    <property type="protein sequence ID" value="ROQ93610.1"/>
    <property type="molecule type" value="Genomic_DNA"/>
</dbReference>
<comment type="caution">
    <text evidence="2">The sequence shown here is derived from an EMBL/GenBank/DDBJ whole genome shotgun (WGS) entry which is preliminary data.</text>
</comment>
<dbReference type="Gene3D" id="3.90.960.10">
    <property type="entry name" value="YbaK/aminoacyl-tRNA synthetase-associated domain"/>
    <property type="match status" value="1"/>
</dbReference>
<dbReference type="Proteomes" id="UP000276223">
    <property type="component" value="Unassembled WGS sequence"/>
</dbReference>
<protein>
    <submittedName>
        <fullName evidence="2">Prolyl-tRNA editing enzyme YbaK/EbsC (Cys-tRNA(Pro) deacylase)</fullName>
    </submittedName>
</protein>
<keyword evidence="3" id="KW-1185">Reference proteome</keyword>
<dbReference type="GO" id="GO:0002161">
    <property type="term" value="F:aminoacyl-tRNA deacylase activity"/>
    <property type="evidence" value="ECO:0007669"/>
    <property type="project" value="InterPro"/>
</dbReference>
<evidence type="ECO:0000313" key="2">
    <source>
        <dbReference type="EMBL" id="ROQ93610.1"/>
    </source>
</evidence>
<dbReference type="OrthoDB" id="8536235at2"/>
<evidence type="ECO:0000313" key="3">
    <source>
        <dbReference type="Proteomes" id="UP000276223"/>
    </source>
</evidence>
<dbReference type="AlphaFoldDB" id="A0A3N1UY44"/>
<reference evidence="2 3" key="1">
    <citation type="submission" date="2018-11" db="EMBL/GenBank/DDBJ databases">
        <title>Genomic Encyclopedia of Type Strains, Phase IV (KMG-IV): sequencing the most valuable type-strain genomes for metagenomic binning, comparative biology and taxonomic classification.</title>
        <authorList>
            <person name="Goeker M."/>
        </authorList>
    </citation>
    <scope>NUCLEOTIDE SEQUENCE [LARGE SCALE GENOMIC DNA]</scope>
    <source>
        <strain evidence="2 3">DSM 22027</strain>
    </source>
</reference>
<dbReference type="CDD" id="cd04333">
    <property type="entry name" value="ProX_deacylase"/>
    <property type="match status" value="1"/>
</dbReference>
<dbReference type="InterPro" id="IPR036754">
    <property type="entry name" value="YbaK/aa-tRNA-synt-asso_dom_sf"/>
</dbReference>
<name>A0A3N1UY44_9BACT</name>
<dbReference type="PANTHER" id="PTHR30411:SF1">
    <property type="entry name" value="CYTOPLASMIC PROTEIN"/>
    <property type="match status" value="1"/>
</dbReference>
<organism evidence="2 3">
    <name type="scientific">Desulfosoma caldarium</name>
    <dbReference type="NCBI Taxonomy" id="610254"/>
    <lineage>
        <taxon>Bacteria</taxon>
        <taxon>Pseudomonadati</taxon>
        <taxon>Thermodesulfobacteriota</taxon>
        <taxon>Syntrophobacteria</taxon>
        <taxon>Syntrophobacterales</taxon>
        <taxon>Syntrophobacteraceae</taxon>
        <taxon>Desulfosoma</taxon>
    </lineage>
</organism>
<dbReference type="RefSeq" id="WP_123290090.1">
    <property type="nucleotide sequence ID" value="NZ_RJVA01000011.1"/>
</dbReference>
<accession>A0A3N1UY44</accession>
<dbReference type="PANTHER" id="PTHR30411">
    <property type="entry name" value="CYTOPLASMIC PROTEIN"/>
    <property type="match status" value="1"/>
</dbReference>
<dbReference type="InterPro" id="IPR007214">
    <property type="entry name" value="YbaK/aa-tRNA-synth-assoc-dom"/>
</dbReference>
<evidence type="ECO:0000259" key="1">
    <source>
        <dbReference type="Pfam" id="PF04073"/>
    </source>
</evidence>
<feature type="domain" description="YbaK/aminoacyl-tRNA synthetase-associated" evidence="1">
    <location>
        <begin position="23"/>
        <end position="142"/>
    </location>
</feature>
<proteinExistence type="predicted"/>
<dbReference type="SUPFAM" id="SSF55826">
    <property type="entry name" value="YbaK/ProRS associated domain"/>
    <property type="match status" value="1"/>
</dbReference>